<dbReference type="Proteomes" id="UP001610444">
    <property type="component" value="Unassembled WGS sequence"/>
</dbReference>
<evidence type="ECO:0000256" key="1">
    <source>
        <dbReference type="ARBA" id="ARBA00022723"/>
    </source>
</evidence>
<protein>
    <recommendedName>
        <fullName evidence="6">RanBP2-type domain-containing protein</fullName>
    </recommendedName>
</protein>
<keyword evidence="8" id="KW-1185">Reference proteome</keyword>
<reference evidence="7 8" key="1">
    <citation type="submission" date="2024-07" db="EMBL/GenBank/DDBJ databases">
        <title>Section-level genome sequencing and comparative genomics of Aspergillus sections Usti and Cavernicolus.</title>
        <authorList>
            <consortium name="Lawrence Berkeley National Laboratory"/>
            <person name="Nybo J.L."/>
            <person name="Vesth T.C."/>
            <person name="Theobald S."/>
            <person name="Frisvad J.C."/>
            <person name="Larsen T.O."/>
            <person name="Kjaerboelling I."/>
            <person name="Rothschild-Mancinelli K."/>
            <person name="Lyhne E.K."/>
            <person name="Kogle M.E."/>
            <person name="Barry K."/>
            <person name="Clum A."/>
            <person name="Na H."/>
            <person name="Ledsgaard L."/>
            <person name="Lin J."/>
            <person name="Lipzen A."/>
            <person name="Kuo A."/>
            <person name="Riley R."/>
            <person name="Mondo S."/>
            <person name="LaButti K."/>
            <person name="Haridas S."/>
            <person name="Pangalinan J."/>
            <person name="Salamov A.A."/>
            <person name="Simmons B.A."/>
            <person name="Magnuson J.K."/>
            <person name="Chen J."/>
            <person name="Drula E."/>
            <person name="Henrissat B."/>
            <person name="Wiebenga A."/>
            <person name="Lubbers R.J."/>
            <person name="Gomes A.C."/>
            <person name="Macurrencykelacurrency M.R."/>
            <person name="Stajich J."/>
            <person name="Grigoriev I.V."/>
            <person name="Mortensen U.H."/>
            <person name="De vries R.P."/>
            <person name="Baker S.E."/>
            <person name="Andersen M.R."/>
        </authorList>
    </citation>
    <scope>NUCLEOTIDE SEQUENCE [LARGE SCALE GENOMIC DNA]</scope>
    <source>
        <strain evidence="7 8">CBS 756.74</strain>
    </source>
</reference>
<comment type="caution">
    <text evidence="7">The sequence shown here is derived from an EMBL/GenBank/DDBJ whole genome shotgun (WGS) entry which is preliminary data.</text>
</comment>
<evidence type="ECO:0000256" key="4">
    <source>
        <dbReference type="PROSITE-ProRule" id="PRU00322"/>
    </source>
</evidence>
<feature type="region of interest" description="Disordered" evidence="5">
    <location>
        <begin position="1"/>
        <end position="20"/>
    </location>
</feature>
<name>A0ABR4JMR9_9EURO</name>
<keyword evidence="1" id="KW-0479">Metal-binding</keyword>
<feature type="domain" description="RanBP2-type" evidence="6">
    <location>
        <begin position="43"/>
        <end position="72"/>
    </location>
</feature>
<evidence type="ECO:0000313" key="8">
    <source>
        <dbReference type="Proteomes" id="UP001610444"/>
    </source>
</evidence>
<dbReference type="RefSeq" id="XP_070894531.1">
    <property type="nucleotide sequence ID" value="XM_071041545.1"/>
</dbReference>
<dbReference type="EMBL" id="JBFXLR010000058">
    <property type="protein sequence ID" value="KAL2841345.1"/>
    <property type="molecule type" value="Genomic_DNA"/>
</dbReference>
<evidence type="ECO:0000313" key="7">
    <source>
        <dbReference type="EMBL" id="KAL2841345.1"/>
    </source>
</evidence>
<evidence type="ECO:0000256" key="3">
    <source>
        <dbReference type="ARBA" id="ARBA00022833"/>
    </source>
</evidence>
<dbReference type="InterPro" id="IPR001876">
    <property type="entry name" value="Znf_RanBP2"/>
</dbReference>
<evidence type="ECO:0000256" key="5">
    <source>
        <dbReference type="SAM" id="MobiDB-lite"/>
    </source>
</evidence>
<gene>
    <name evidence="7" type="ORF">BJX68DRAFT_245724</name>
</gene>
<evidence type="ECO:0000256" key="2">
    <source>
        <dbReference type="ARBA" id="ARBA00022771"/>
    </source>
</evidence>
<dbReference type="PROSITE" id="PS01358">
    <property type="entry name" value="ZF_RANBP2_1"/>
    <property type="match status" value="1"/>
</dbReference>
<evidence type="ECO:0000259" key="6">
    <source>
        <dbReference type="PROSITE" id="PS50199"/>
    </source>
</evidence>
<keyword evidence="3" id="KW-0862">Zinc</keyword>
<dbReference type="PROSITE" id="PS50199">
    <property type="entry name" value="ZF_RANBP2_2"/>
    <property type="match status" value="1"/>
</dbReference>
<keyword evidence="2 4" id="KW-0863">Zinc-finger</keyword>
<organism evidence="7 8">
    <name type="scientific">Aspergillus pseudodeflectus</name>
    <dbReference type="NCBI Taxonomy" id="176178"/>
    <lineage>
        <taxon>Eukaryota</taxon>
        <taxon>Fungi</taxon>
        <taxon>Dikarya</taxon>
        <taxon>Ascomycota</taxon>
        <taxon>Pezizomycotina</taxon>
        <taxon>Eurotiomycetes</taxon>
        <taxon>Eurotiomycetidae</taxon>
        <taxon>Eurotiales</taxon>
        <taxon>Aspergillaceae</taxon>
        <taxon>Aspergillus</taxon>
        <taxon>Aspergillus subgen. Nidulantes</taxon>
    </lineage>
</organism>
<proteinExistence type="predicted"/>
<accession>A0ABR4JMR9</accession>
<sequence>MDDAAASDSPTPPGLGKSTEIAAPIISPDRSTMAAPLIHVPKTEGGWTCCKCNGYNPSTSSECKDCTNSHPKCNLCTNDTDLPMTQMMNGSYYYSQPPSIMEFPRPDMDGWWLCCHCGWQVNPALGGYRCTTCGHDRCTYCSPY</sequence>
<dbReference type="GeneID" id="98156709"/>